<dbReference type="PANTHER" id="PTHR38248">
    <property type="entry name" value="FUNK1 6"/>
    <property type="match status" value="1"/>
</dbReference>
<reference evidence="4" key="1">
    <citation type="journal article" date="2014" name="Proc. Natl. Acad. Sci. U.S.A.">
        <title>Extensive sampling of basidiomycete genomes demonstrates inadequacy of the white-rot/brown-rot paradigm for wood decay fungi.</title>
        <authorList>
            <person name="Riley R."/>
            <person name="Salamov A.A."/>
            <person name="Brown D.W."/>
            <person name="Nagy L.G."/>
            <person name="Floudas D."/>
            <person name="Held B.W."/>
            <person name="Levasseur A."/>
            <person name="Lombard V."/>
            <person name="Morin E."/>
            <person name="Otillar R."/>
            <person name="Lindquist E.A."/>
            <person name="Sun H."/>
            <person name="LaButti K.M."/>
            <person name="Schmutz J."/>
            <person name="Jabbour D."/>
            <person name="Luo H."/>
            <person name="Baker S.E."/>
            <person name="Pisabarro A.G."/>
            <person name="Walton J.D."/>
            <person name="Blanchette R.A."/>
            <person name="Henrissat B."/>
            <person name="Martin F."/>
            <person name="Cullen D."/>
            <person name="Hibbett D.S."/>
            <person name="Grigoriev I.V."/>
        </authorList>
    </citation>
    <scope>NUCLEOTIDE SEQUENCE [LARGE SCALE GENOMIC DNA]</scope>
    <source>
        <strain evidence="4">PC15</strain>
    </source>
</reference>
<dbReference type="Pfam" id="PF17667">
    <property type="entry name" value="Pkinase_fungal"/>
    <property type="match status" value="1"/>
</dbReference>
<dbReference type="HOGENOM" id="CLU_649108_0_0_1"/>
<feature type="region of interest" description="Disordered" evidence="1">
    <location>
        <begin position="401"/>
        <end position="423"/>
    </location>
</feature>
<evidence type="ECO:0000256" key="1">
    <source>
        <dbReference type="SAM" id="MobiDB-lite"/>
    </source>
</evidence>
<gene>
    <name evidence="3" type="ORF">PLEOSDRAFT_1059239</name>
</gene>
<dbReference type="InParanoid" id="A0A067NKH5"/>
<accession>A0A067NKH5</accession>
<dbReference type="EMBL" id="KL198012">
    <property type="protein sequence ID" value="KDQ24096.1"/>
    <property type="molecule type" value="Genomic_DNA"/>
</dbReference>
<dbReference type="AlphaFoldDB" id="A0A067NKH5"/>
<feature type="compositionally biased region" description="Basic and acidic residues" evidence="1">
    <location>
        <begin position="401"/>
        <end position="414"/>
    </location>
</feature>
<name>A0A067NKH5_PLEO1</name>
<dbReference type="SUPFAM" id="SSF56112">
    <property type="entry name" value="Protein kinase-like (PK-like)"/>
    <property type="match status" value="1"/>
</dbReference>
<dbReference type="OrthoDB" id="5569250at2759"/>
<dbReference type="PANTHER" id="PTHR38248:SF2">
    <property type="entry name" value="FUNK1 11"/>
    <property type="match status" value="1"/>
</dbReference>
<dbReference type="InterPro" id="IPR040976">
    <property type="entry name" value="Pkinase_fungal"/>
</dbReference>
<dbReference type="Gene3D" id="1.10.510.10">
    <property type="entry name" value="Transferase(Phosphotransferase) domain 1"/>
    <property type="match status" value="1"/>
</dbReference>
<feature type="domain" description="Fungal-type protein kinase" evidence="2">
    <location>
        <begin position="125"/>
        <end position="246"/>
    </location>
</feature>
<evidence type="ECO:0000259" key="2">
    <source>
        <dbReference type="Pfam" id="PF17667"/>
    </source>
</evidence>
<sequence>MSLNDPLLENKYNPHDFLALEIKCSDEDYLSPPPRCLGGRATRVLPCEPKLKDGSRALESLVVKISHPEVRRAHEGKTMKGIRNIAAKYDASMTDHLPGLLCYADVRGTDTGRVRSLVGKPGNGYRIMRVVVMKKLAKVTTLDASDFLRAWLDAVTCHAFLWKHGIEHGDPSLYNVMCHPETRRGVLTDFDLSILQWEERIPGCDRTGTVPFMAFELLDDAYWNGDIVRYYHHEMEAFIWCLPFMCLGGFVGGSVRHEVISDWVKATPRECHDKKLGFVKRIRQYSSHVPLSFAACYQLAIRLCRSASKLGDDDEDKEPLPAALSLELWTMFLGSLRTMSWRDPKSPPMLGLEDAFISPLIERLETHRPQFDGLDDSLKSELRQIFFADSQPLALQVKAPKLKDRMNGRQDSRPRSTPPIPPT</sequence>
<organism evidence="3 4">
    <name type="scientific">Pleurotus ostreatus (strain PC15)</name>
    <name type="common">Oyster mushroom</name>
    <dbReference type="NCBI Taxonomy" id="1137138"/>
    <lineage>
        <taxon>Eukaryota</taxon>
        <taxon>Fungi</taxon>
        <taxon>Dikarya</taxon>
        <taxon>Basidiomycota</taxon>
        <taxon>Agaricomycotina</taxon>
        <taxon>Agaricomycetes</taxon>
        <taxon>Agaricomycetidae</taxon>
        <taxon>Agaricales</taxon>
        <taxon>Pleurotineae</taxon>
        <taxon>Pleurotaceae</taxon>
        <taxon>Pleurotus</taxon>
    </lineage>
</organism>
<evidence type="ECO:0000313" key="4">
    <source>
        <dbReference type="Proteomes" id="UP000027073"/>
    </source>
</evidence>
<dbReference type="Proteomes" id="UP000027073">
    <property type="component" value="Unassembled WGS sequence"/>
</dbReference>
<proteinExistence type="predicted"/>
<dbReference type="InterPro" id="IPR011009">
    <property type="entry name" value="Kinase-like_dom_sf"/>
</dbReference>
<protein>
    <recommendedName>
        <fullName evidence="2">Fungal-type protein kinase domain-containing protein</fullName>
    </recommendedName>
</protein>
<evidence type="ECO:0000313" key="3">
    <source>
        <dbReference type="EMBL" id="KDQ24096.1"/>
    </source>
</evidence>
<dbReference type="VEuPathDB" id="FungiDB:PLEOSDRAFT_1059239"/>